<keyword evidence="3" id="KW-1185">Reference proteome</keyword>
<reference evidence="2 3" key="1">
    <citation type="submission" date="2021-01" db="EMBL/GenBank/DDBJ databases">
        <title>Genomics of switchgrass bacterial isolates.</title>
        <authorList>
            <person name="Shade A."/>
        </authorList>
    </citation>
    <scope>NUCLEOTIDE SEQUENCE [LARGE SCALE GENOMIC DNA]</scope>
    <source>
        <strain evidence="2 3">PvP111</strain>
    </source>
</reference>
<comment type="caution">
    <text evidence="2">The sequence shown here is derived from an EMBL/GenBank/DDBJ whole genome shotgun (WGS) entry which is preliminary data.</text>
</comment>
<protein>
    <submittedName>
        <fullName evidence="2">Uncharacterized protein</fullName>
    </submittedName>
</protein>
<proteinExistence type="predicted"/>
<gene>
    <name evidence="2" type="ORF">JOE42_000177</name>
</gene>
<evidence type="ECO:0000256" key="1">
    <source>
        <dbReference type="SAM" id="MobiDB-lite"/>
    </source>
</evidence>
<dbReference type="Proteomes" id="UP000703038">
    <property type="component" value="Unassembled WGS sequence"/>
</dbReference>
<organism evidence="2 3">
    <name type="scientific">Rhodococcoides corynebacterioides</name>
    <dbReference type="NCBI Taxonomy" id="53972"/>
    <lineage>
        <taxon>Bacteria</taxon>
        <taxon>Bacillati</taxon>
        <taxon>Actinomycetota</taxon>
        <taxon>Actinomycetes</taxon>
        <taxon>Mycobacteriales</taxon>
        <taxon>Nocardiaceae</taxon>
        <taxon>Rhodococcoides</taxon>
    </lineage>
</organism>
<evidence type="ECO:0000313" key="3">
    <source>
        <dbReference type="Proteomes" id="UP000703038"/>
    </source>
</evidence>
<dbReference type="RefSeq" id="WP_204866078.1">
    <property type="nucleotide sequence ID" value="NZ_JAFBBK010000001.1"/>
</dbReference>
<sequence length="74" mass="7721">MTRKSGVHLSASVALPGTATMPTASTTWGRITRRTGGPAGGYDLDDLRHGPATNGPTVDRIRAWSTSSTLPRTA</sequence>
<feature type="compositionally biased region" description="Low complexity" evidence="1">
    <location>
        <begin position="26"/>
        <end position="36"/>
    </location>
</feature>
<name>A0ABS2KN87_9NOCA</name>
<feature type="region of interest" description="Disordered" evidence="1">
    <location>
        <begin position="18"/>
        <end position="59"/>
    </location>
</feature>
<evidence type="ECO:0000313" key="2">
    <source>
        <dbReference type="EMBL" id="MBM7413444.1"/>
    </source>
</evidence>
<dbReference type="EMBL" id="JAFBBK010000001">
    <property type="protein sequence ID" value="MBM7413444.1"/>
    <property type="molecule type" value="Genomic_DNA"/>
</dbReference>
<accession>A0ABS2KN87</accession>